<keyword evidence="7 9" id="KW-0472">Membrane</keyword>
<evidence type="ECO:0000256" key="1">
    <source>
        <dbReference type="ARBA" id="ARBA00005417"/>
    </source>
</evidence>
<evidence type="ECO:0000256" key="8">
    <source>
        <dbReference type="ARBA" id="ARBA00023306"/>
    </source>
</evidence>
<keyword evidence="8 9" id="KW-0131">Cell cycle</keyword>
<dbReference type="Proteomes" id="UP000315343">
    <property type="component" value="Unassembled WGS sequence"/>
</dbReference>
<evidence type="ECO:0000259" key="10">
    <source>
        <dbReference type="PROSITE" id="PS50893"/>
    </source>
</evidence>
<organism evidence="11 12">
    <name type="scientific">Sedimentibacter saalensis</name>
    <dbReference type="NCBI Taxonomy" id="130788"/>
    <lineage>
        <taxon>Bacteria</taxon>
        <taxon>Bacillati</taxon>
        <taxon>Bacillota</taxon>
        <taxon>Tissierellia</taxon>
        <taxon>Sedimentibacter</taxon>
    </lineage>
</organism>
<feature type="domain" description="ABC transporter" evidence="10">
    <location>
        <begin position="2"/>
        <end position="231"/>
    </location>
</feature>
<dbReference type="GO" id="GO:0016887">
    <property type="term" value="F:ATP hydrolysis activity"/>
    <property type="evidence" value="ECO:0007669"/>
    <property type="project" value="InterPro"/>
</dbReference>
<proteinExistence type="inferred from homology"/>
<dbReference type="EMBL" id="VLKH01000015">
    <property type="protein sequence ID" value="TWH76957.1"/>
    <property type="molecule type" value="Genomic_DNA"/>
</dbReference>
<evidence type="ECO:0000313" key="11">
    <source>
        <dbReference type="EMBL" id="TWH76957.1"/>
    </source>
</evidence>
<evidence type="ECO:0000256" key="3">
    <source>
        <dbReference type="ARBA" id="ARBA00022475"/>
    </source>
</evidence>
<name>A0A562J1D0_9FIRM</name>
<comment type="function">
    <text evidence="9">Part of the ABC transporter FtsEX involved in cellular division.</text>
</comment>
<comment type="similarity">
    <text evidence="1 9">Belongs to the ABC transporter superfamily.</text>
</comment>
<dbReference type="PROSITE" id="PS00211">
    <property type="entry name" value="ABC_TRANSPORTER_1"/>
    <property type="match status" value="1"/>
</dbReference>
<dbReference type="GO" id="GO:0051301">
    <property type="term" value="P:cell division"/>
    <property type="evidence" value="ECO:0007669"/>
    <property type="project" value="UniProtKB-UniRule"/>
</dbReference>
<comment type="caution">
    <text evidence="11">The sequence shown here is derived from an EMBL/GenBank/DDBJ whole genome shotgun (WGS) entry which is preliminary data.</text>
</comment>
<evidence type="ECO:0000256" key="9">
    <source>
        <dbReference type="RuleBase" id="RU365094"/>
    </source>
</evidence>
<dbReference type="FunFam" id="3.40.50.300:FF:000056">
    <property type="entry name" value="Cell division ATP-binding protein FtsE"/>
    <property type="match status" value="1"/>
</dbReference>
<dbReference type="OrthoDB" id="9802264at2"/>
<dbReference type="SUPFAM" id="SSF52540">
    <property type="entry name" value="P-loop containing nucleoside triphosphate hydrolases"/>
    <property type="match status" value="1"/>
</dbReference>
<dbReference type="InterPro" id="IPR027417">
    <property type="entry name" value="P-loop_NTPase"/>
</dbReference>
<evidence type="ECO:0000256" key="4">
    <source>
        <dbReference type="ARBA" id="ARBA00022618"/>
    </source>
</evidence>
<accession>A0A562J1D0</accession>
<dbReference type="InterPro" id="IPR015854">
    <property type="entry name" value="ABC_transpr_LolD-like"/>
</dbReference>
<gene>
    <name evidence="9" type="primary">ftsE</name>
    <name evidence="11" type="ORF">LY60_03586</name>
</gene>
<dbReference type="Gene3D" id="3.40.50.300">
    <property type="entry name" value="P-loop containing nucleotide triphosphate hydrolases"/>
    <property type="match status" value="1"/>
</dbReference>
<dbReference type="GO" id="GO:0022857">
    <property type="term" value="F:transmembrane transporter activity"/>
    <property type="evidence" value="ECO:0007669"/>
    <property type="project" value="TreeGrafter"/>
</dbReference>
<dbReference type="InterPro" id="IPR003439">
    <property type="entry name" value="ABC_transporter-like_ATP-bd"/>
</dbReference>
<keyword evidence="12" id="KW-1185">Reference proteome</keyword>
<comment type="subunit">
    <text evidence="9">Homodimer. Forms a membrane-associated complex with FtsX.</text>
</comment>
<dbReference type="PANTHER" id="PTHR24220">
    <property type="entry name" value="IMPORT ATP-BINDING PROTEIN"/>
    <property type="match status" value="1"/>
</dbReference>
<dbReference type="SMART" id="SM00382">
    <property type="entry name" value="AAA"/>
    <property type="match status" value="1"/>
</dbReference>
<evidence type="ECO:0000256" key="7">
    <source>
        <dbReference type="ARBA" id="ARBA00023136"/>
    </source>
</evidence>
<keyword evidence="5 9" id="KW-0547">Nucleotide-binding</keyword>
<evidence type="ECO:0000256" key="5">
    <source>
        <dbReference type="ARBA" id="ARBA00022741"/>
    </source>
</evidence>
<dbReference type="GO" id="GO:0005524">
    <property type="term" value="F:ATP binding"/>
    <property type="evidence" value="ECO:0007669"/>
    <property type="project" value="UniProtKB-UniRule"/>
</dbReference>
<dbReference type="GO" id="GO:0005886">
    <property type="term" value="C:plasma membrane"/>
    <property type="evidence" value="ECO:0007669"/>
    <property type="project" value="UniProtKB-SubCell"/>
</dbReference>
<dbReference type="PANTHER" id="PTHR24220:SF470">
    <property type="entry name" value="CELL DIVISION ATP-BINDING PROTEIN FTSE"/>
    <property type="match status" value="1"/>
</dbReference>
<evidence type="ECO:0000313" key="12">
    <source>
        <dbReference type="Proteomes" id="UP000315343"/>
    </source>
</evidence>
<dbReference type="Pfam" id="PF00005">
    <property type="entry name" value="ABC_tran"/>
    <property type="match status" value="1"/>
</dbReference>
<dbReference type="RefSeq" id="WP_145086946.1">
    <property type="nucleotide sequence ID" value="NZ_JBCFAR010000003.1"/>
</dbReference>
<dbReference type="InterPro" id="IPR005286">
    <property type="entry name" value="Cell_div_FtsE"/>
</dbReference>
<keyword evidence="6 9" id="KW-0067">ATP-binding</keyword>
<keyword evidence="3 9" id="KW-1003">Cell membrane</keyword>
<dbReference type="NCBIfam" id="TIGR02673">
    <property type="entry name" value="FtsE"/>
    <property type="match status" value="1"/>
</dbReference>
<dbReference type="InterPro" id="IPR003593">
    <property type="entry name" value="AAA+_ATPase"/>
</dbReference>
<dbReference type="PROSITE" id="PS50893">
    <property type="entry name" value="ABC_TRANSPORTER_2"/>
    <property type="match status" value="1"/>
</dbReference>
<evidence type="ECO:0000256" key="2">
    <source>
        <dbReference type="ARBA" id="ARBA00020019"/>
    </source>
</evidence>
<evidence type="ECO:0000256" key="6">
    <source>
        <dbReference type="ARBA" id="ARBA00022840"/>
    </source>
</evidence>
<reference evidence="11 12" key="1">
    <citation type="submission" date="2019-07" db="EMBL/GenBank/DDBJ databases">
        <title>Genomic Encyclopedia of Type Strains, Phase I: the one thousand microbial genomes (KMG-I) project.</title>
        <authorList>
            <person name="Kyrpides N."/>
        </authorList>
    </citation>
    <scope>NUCLEOTIDE SEQUENCE [LARGE SCALE GENOMIC DNA]</scope>
    <source>
        <strain evidence="11 12">DSM 13558</strain>
    </source>
</reference>
<dbReference type="AlphaFoldDB" id="A0A562J1D0"/>
<comment type="subcellular location">
    <subcellularLocation>
        <location evidence="9">Cell membrane</location>
        <topology evidence="9">Peripheral membrane protein</topology>
        <orientation evidence="9">Cytoplasmic side</orientation>
    </subcellularLocation>
</comment>
<keyword evidence="4 9" id="KW-0132">Cell division</keyword>
<dbReference type="InterPro" id="IPR017871">
    <property type="entry name" value="ABC_transporter-like_CS"/>
</dbReference>
<sequence>MIEFNNVSKTYKKEFTAVKNINLKIDKGEFIFIVGKSGAGKSTLIKLLLREISPSEGIINYNGLDINKIRKRSVAEYRRKIGFVFQDYRLLPKMTVYENVAFAMEMICCSAKSIRREVPLVLSMVGLSDKAKYYPDELSGGEQQRVAIARAVINKPETIIADEPTGNLDPETSKEIMKILTEINKRGTTVIMATHDREIVTRYQKRVIELKHGVIIRDIKAGGYTDEPKEN</sequence>
<protein>
    <recommendedName>
        <fullName evidence="2 9">Cell division ATP-binding protein FtsE</fullName>
    </recommendedName>
</protein>